<keyword evidence="7 10" id="KW-0472">Membrane</keyword>
<evidence type="ECO:0000256" key="4">
    <source>
        <dbReference type="ARBA" id="ARBA00022692"/>
    </source>
</evidence>
<accession>A0A1S7UED5</accession>
<keyword evidence="8 10" id="KW-0675">Receptor</keyword>
<feature type="transmembrane region" description="Helical" evidence="10">
    <location>
        <begin position="355"/>
        <end position="372"/>
    </location>
</feature>
<dbReference type="PANTHER" id="PTHR21137:SF35">
    <property type="entry name" value="ODORANT RECEPTOR 19A-RELATED"/>
    <property type="match status" value="1"/>
</dbReference>
<dbReference type="OMA" id="YIYQVSC"/>
<dbReference type="Proteomes" id="UP000682892">
    <property type="component" value="Chromosome 1"/>
</dbReference>
<comment type="caution">
    <text evidence="10">Lacks conserved residue(s) required for the propagation of feature annotation.</text>
</comment>
<dbReference type="Pfam" id="PF02949">
    <property type="entry name" value="7tm_6"/>
    <property type="match status" value="1"/>
</dbReference>
<evidence type="ECO:0000256" key="1">
    <source>
        <dbReference type="ARBA" id="ARBA00004651"/>
    </source>
</evidence>
<dbReference type="VEuPathDB" id="VectorBase:AAEL000616"/>
<dbReference type="InterPro" id="IPR004117">
    <property type="entry name" value="7tm6_olfct_rcpt"/>
</dbReference>
<dbReference type="PANTHER" id="PTHR21137">
    <property type="entry name" value="ODORANT RECEPTOR"/>
    <property type="match status" value="1"/>
</dbReference>
<evidence type="ECO:0000256" key="9">
    <source>
        <dbReference type="ARBA" id="ARBA00023224"/>
    </source>
</evidence>
<evidence type="ECO:0000256" key="2">
    <source>
        <dbReference type="ARBA" id="ARBA00022475"/>
    </source>
</evidence>
<proteinExistence type="inferred from homology"/>
<comment type="similarity">
    <text evidence="10">Belongs to the insect chemoreceptor superfamily. Heteromeric odorant receptor channel (TC 1.A.69) family.</text>
</comment>
<dbReference type="eggNOG" id="ENOG502TD52">
    <property type="taxonomic scope" value="Eukaryota"/>
</dbReference>
<feature type="transmembrane region" description="Helical" evidence="10">
    <location>
        <begin position="67"/>
        <end position="93"/>
    </location>
</feature>
<protein>
    <recommendedName>
        <fullName evidence="10">Odorant receptor</fullName>
    </recommendedName>
</protein>
<reference evidence="11" key="2">
    <citation type="journal article" date="2007" name="Science">
        <title>Genome sequence of Aedes aegypti, a major arbovirus vector.</title>
        <authorList>
            <person name="Nene V."/>
            <person name="Wortman J.R."/>
            <person name="Lawson D."/>
            <person name="Haas B."/>
            <person name="Kodira C."/>
            <person name="Tu Z.J."/>
            <person name="Loftus B."/>
            <person name="Xi Z."/>
            <person name="Megy K."/>
            <person name="Grabherr M."/>
            <person name="Ren Q."/>
            <person name="Zdobnov E.M."/>
            <person name="Lobo N.F."/>
            <person name="Campbell K.S."/>
            <person name="Brown S.E."/>
            <person name="Bonaldo M.F."/>
            <person name="Zhu J."/>
            <person name="Sinkins S.P."/>
            <person name="Hogenkamp D.G."/>
            <person name="Amedeo P."/>
            <person name="Arensburger P."/>
            <person name="Atkinson P.W."/>
            <person name="Bidwell S."/>
            <person name="Biedler J."/>
            <person name="Birney E."/>
            <person name="Bruggner R.V."/>
            <person name="Costas J."/>
            <person name="Coy M.R."/>
            <person name="Crabtree J."/>
            <person name="Crawford M."/>
            <person name="Debruyn B."/>
            <person name="Decaprio D."/>
            <person name="Eiglmeier K."/>
            <person name="Eisenstadt E."/>
            <person name="El-Dorry H."/>
            <person name="Gelbart W.M."/>
            <person name="Gomes S.L."/>
            <person name="Hammond M."/>
            <person name="Hannick L.I."/>
            <person name="Hogan J.R."/>
            <person name="Holmes M.H."/>
            <person name="Jaffe D."/>
            <person name="Johnston J.S."/>
            <person name="Kennedy R.C."/>
            <person name="Koo H."/>
            <person name="Kravitz S."/>
            <person name="Kriventseva E.V."/>
            <person name="Kulp D."/>
            <person name="Labutti K."/>
            <person name="Lee E."/>
            <person name="Li S."/>
            <person name="Lovin D.D."/>
            <person name="Mao C."/>
            <person name="Mauceli E."/>
            <person name="Menck C.F."/>
            <person name="Miller J.R."/>
            <person name="Montgomery P."/>
            <person name="Mori A."/>
            <person name="Nascimento A.L."/>
            <person name="Naveira H.F."/>
            <person name="Nusbaum C."/>
            <person name="O'leary S."/>
            <person name="Orvis J."/>
            <person name="Pertea M."/>
            <person name="Quesneville H."/>
            <person name="Reidenbach K.R."/>
            <person name="Rogers Y.H."/>
            <person name="Roth C.W."/>
            <person name="Schneider J.R."/>
            <person name="Schatz M."/>
            <person name="Shumway M."/>
            <person name="Stanke M."/>
            <person name="Stinson E.O."/>
            <person name="Tubio J.M."/>
            <person name="Vanzee J.P."/>
            <person name="Verjovski-Almeida S."/>
            <person name="Werner D."/>
            <person name="White O."/>
            <person name="Wyder S."/>
            <person name="Zeng Q."/>
            <person name="Zhao Q."/>
            <person name="Zhao Y."/>
            <person name="Hill C.A."/>
            <person name="Raikhel A.S."/>
            <person name="Soares M.B."/>
            <person name="Knudson D.L."/>
            <person name="Lee N.H."/>
            <person name="Galagan J."/>
            <person name="Salzberg S.L."/>
            <person name="Paulsen I.T."/>
            <person name="Dimopoulos G."/>
            <person name="Collins F.H."/>
            <person name="Birren B."/>
            <person name="Fraser-Liggett C.M."/>
            <person name="Severson D.W."/>
        </authorList>
    </citation>
    <scope>NUCLEOTIDE SEQUENCE [LARGE SCALE GENOMIC DNA]</scope>
    <source>
        <strain evidence="11">Liverpool</strain>
    </source>
</reference>
<keyword evidence="3 10" id="KW-0716">Sensory transduction</keyword>
<dbReference type="GO" id="GO:0007165">
    <property type="term" value="P:signal transduction"/>
    <property type="evidence" value="ECO:0007669"/>
    <property type="project" value="UniProtKB-KW"/>
</dbReference>
<comment type="subcellular location">
    <subcellularLocation>
        <location evidence="1 10">Cell membrane</location>
        <topology evidence="1 10">Multi-pass membrane protein</topology>
    </subcellularLocation>
</comment>
<evidence type="ECO:0000313" key="11">
    <source>
        <dbReference type="EMBL" id="EAT48362.1"/>
    </source>
</evidence>
<dbReference type="PaxDb" id="7159-AAEL000616-PA"/>
<evidence type="ECO:0000256" key="6">
    <source>
        <dbReference type="ARBA" id="ARBA00022989"/>
    </source>
</evidence>
<dbReference type="GO" id="GO:0005886">
    <property type="term" value="C:plasma membrane"/>
    <property type="evidence" value="ECO:0007669"/>
    <property type="project" value="UniProtKB-SubCell"/>
</dbReference>
<evidence type="ECO:0000256" key="8">
    <source>
        <dbReference type="ARBA" id="ARBA00023170"/>
    </source>
</evidence>
<keyword evidence="5 10" id="KW-0552">Olfaction</keyword>
<organism evidence="11 12">
    <name type="scientific">Aedes aegypti</name>
    <name type="common">Yellowfever mosquito</name>
    <name type="synonym">Culex aegypti</name>
    <dbReference type="NCBI Taxonomy" id="7159"/>
    <lineage>
        <taxon>Eukaryota</taxon>
        <taxon>Metazoa</taxon>
        <taxon>Ecdysozoa</taxon>
        <taxon>Arthropoda</taxon>
        <taxon>Hexapoda</taxon>
        <taxon>Insecta</taxon>
        <taxon>Pterygota</taxon>
        <taxon>Neoptera</taxon>
        <taxon>Endopterygota</taxon>
        <taxon>Diptera</taxon>
        <taxon>Nematocera</taxon>
        <taxon>Culicoidea</taxon>
        <taxon>Culicidae</taxon>
        <taxon>Culicinae</taxon>
        <taxon>Aedini</taxon>
        <taxon>Aedes</taxon>
        <taxon>Stegomyia</taxon>
    </lineage>
</organism>
<reference evidence="11" key="1">
    <citation type="submission" date="2005-10" db="EMBL/GenBank/DDBJ databases">
        <authorList>
            <person name="Loftus B.J."/>
            <person name="Nene V.M."/>
            <person name="Hannick L.I."/>
            <person name="Bidwell S."/>
            <person name="Haas B."/>
            <person name="Amedeo P."/>
            <person name="Orvis J."/>
            <person name="Wortman J.R."/>
            <person name="White O.R."/>
            <person name="Salzberg S."/>
            <person name="Shumway M."/>
            <person name="Koo H."/>
            <person name="Zhao Y."/>
            <person name="Holmes M."/>
            <person name="Miller J."/>
            <person name="Schatz M."/>
            <person name="Pop M."/>
            <person name="Pai G."/>
            <person name="Utterback T."/>
            <person name="Rogers Y.-H."/>
            <person name="Kravitz S."/>
            <person name="Fraser C.M."/>
        </authorList>
    </citation>
    <scope>NUCLEOTIDE SEQUENCE</scope>
    <source>
        <strain evidence="11">Liverpool</strain>
    </source>
</reference>
<evidence type="ECO:0000256" key="5">
    <source>
        <dbReference type="ARBA" id="ARBA00022725"/>
    </source>
</evidence>
<name>A0A1S7UED5_AEDAE</name>
<gene>
    <name evidence="11" type="primary">GPROR42</name>
    <name evidence="11" type="ORF">AaeL_AAEL000616</name>
</gene>
<dbReference type="EMBL" id="CH477197">
    <property type="protein sequence ID" value="EAT48362.1"/>
    <property type="molecule type" value="Genomic_DNA"/>
</dbReference>
<feature type="transmembrane region" description="Helical" evidence="10">
    <location>
        <begin position="294"/>
        <end position="314"/>
    </location>
</feature>
<sequence>MAVKENPYESFERILYWQHLVLKVMGVDGFGPNFRRSALTYFIVFLANLFFVISLIDLVLFRQDVFNFTFVAVTIFYALIGLGRLAVLVRHLVAPTVLVQSMKTVYQDAVRDPMETVVLQKYTNQLRQCVIFYTVIFMGGVVLTALLPLPIYWWSGDKILPFGVVLPFVDPESSDGYQLNYMYQVSCMLWTPPGLIASQNFYFALSFAIGIQYDVLVLKLKALDKLIVDNVDGSLNSEIRIKLIKVVRYQQRLVQFISNLEDLYSYQTFLEVACNAMQIVMTLFVLHIEFWFPGILIMLVSTFQLFLSCMLGTMNDVKSDLFIQEVYDISWHAMPKQEQKMLKFMLTKSQRMQKLSCGGMMAINMNLFLAVYKKIYSIFMMLQNL</sequence>
<evidence type="ECO:0000256" key="10">
    <source>
        <dbReference type="RuleBase" id="RU351113"/>
    </source>
</evidence>
<dbReference type="AlphaFoldDB" id="A0A1S7UED5"/>
<feature type="transmembrane region" description="Helical" evidence="10">
    <location>
        <begin position="130"/>
        <end position="154"/>
    </location>
</feature>
<dbReference type="GO" id="GO:0007608">
    <property type="term" value="P:sensory perception of smell"/>
    <property type="evidence" value="ECO:0007669"/>
    <property type="project" value="UniProtKB-KW"/>
</dbReference>
<keyword evidence="9 10" id="KW-0807">Transducer</keyword>
<keyword evidence="4 10" id="KW-0812">Transmembrane</keyword>
<evidence type="ECO:0000256" key="7">
    <source>
        <dbReference type="ARBA" id="ARBA00023136"/>
    </source>
</evidence>
<dbReference type="HOGENOM" id="CLU_044523_0_1_1"/>
<keyword evidence="6 10" id="KW-1133">Transmembrane helix</keyword>
<evidence type="ECO:0000256" key="3">
    <source>
        <dbReference type="ARBA" id="ARBA00022606"/>
    </source>
</evidence>
<evidence type="ECO:0000313" key="12">
    <source>
        <dbReference type="Proteomes" id="UP000682892"/>
    </source>
</evidence>
<feature type="transmembrane region" description="Helical" evidence="10">
    <location>
        <begin position="39"/>
        <end position="61"/>
    </location>
</feature>
<reference evidence="11" key="3">
    <citation type="submission" date="2012-09" db="EMBL/GenBank/DDBJ databases">
        <authorList>
            <consortium name="VectorBase"/>
        </authorList>
    </citation>
    <scope>NUCLEOTIDE SEQUENCE</scope>
    <source>
        <strain evidence="11">Liverpool</strain>
    </source>
</reference>
<keyword evidence="2" id="KW-1003">Cell membrane</keyword>